<dbReference type="PROSITE" id="PS51257">
    <property type="entry name" value="PROKAR_LIPOPROTEIN"/>
    <property type="match status" value="1"/>
</dbReference>
<dbReference type="EMBL" id="JACHND010000001">
    <property type="protein sequence ID" value="MBB4705277.1"/>
    <property type="molecule type" value="Genomic_DNA"/>
</dbReference>
<dbReference type="RefSeq" id="WP_184886865.1">
    <property type="nucleotide sequence ID" value="NZ_BOOV01000020.1"/>
</dbReference>
<feature type="signal peptide" evidence="1">
    <location>
        <begin position="1"/>
        <end position="18"/>
    </location>
</feature>
<keyword evidence="1" id="KW-0732">Signal</keyword>
<gene>
    <name evidence="2" type="ORF">BJ982_006821</name>
</gene>
<evidence type="ECO:0000256" key="1">
    <source>
        <dbReference type="SAM" id="SignalP"/>
    </source>
</evidence>
<comment type="caution">
    <text evidence="2">The sequence shown here is derived from an EMBL/GenBank/DDBJ whole genome shotgun (WGS) entry which is preliminary data.</text>
</comment>
<protein>
    <recommendedName>
        <fullName evidence="4">Sensor domain-containing protein</fullName>
    </recommendedName>
</protein>
<feature type="chain" id="PRO_5039181338" description="Sensor domain-containing protein" evidence="1">
    <location>
        <begin position="19"/>
        <end position="216"/>
    </location>
</feature>
<proteinExistence type="predicted"/>
<keyword evidence="3" id="KW-1185">Reference proteome</keyword>
<name>A0A7W7GD66_9ACTN</name>
<accession>A0A7W7GD66</accession>
<reference evidence="2 3" key="1">
    <citation type="submission" date="2020-08" db="EMBL/GenBank/DDBJ databases">
        <title>Sequencing the genomes of 1000 actinobacteria strains.</title>
        <authorList>
            <person name="Klenk H.-P."/>
        </authorList>
    </citation>
    <scope>NUCLEOTIDE SEQUENCE [LARGE SCALE GENOMIC DNA]</scope>
    <source>
        <strain evidence="2 3">DSM 45784</strain>
    </source>
</reference>
<evidence type="ECO:0000313" key="3">
    <source>
        <dbReference type="Proteomes" id="UP000542210"/>
    </source>
</evidence>
<evidence type="ECO:0000313" key="2">
    <source>
        <dbReference type="EMBL" id="MBB4705277.1"/>
    </source>
</evidence>
<dbReference type="Proteomes" id="UP000542210">
    <property type="component" value="Unassembled WGS sequence"/>
</dbReference>
<evidence type="ECO:0008006" key="4">
    <source>
        <dbReference type="Google" id="ProtNLM"/>
    </source>
</evidence>
<dbReference type="AlphaFoldDB" id="A0A7W7GD66"/>
<sequence>MRGTGVLLACALIAGATAACGPGGLFGGYRAREEMSRARQALNAVDDPSYGFTDRAAAAWQRPFRPASEQCGKLFDLAEGRHEDGRGEAEAVTFRGDLLGETAGVVLSSYAPGGARDALRNVGGLMRDCRVASVRTAGAGDRLVGSPLPMRALGDGVEARRYKGRVGGYPYEMHLVVVRSGGVLISLVHTGLAKLDPARTERLAAALAAKVGQAAE</sequence>
<organism evidence="2 3">
    <name type="scientific">Sphaerisporangium siamense</name>
    <dbReference type="NCBI Taxonomy" id="795645"/>
    <lineage>
        <taxon>Bacteria</taxon>
        <taxon>Bacillati</taxon>
        <taxon>Actinomycetota</taxon>
        <taxon>Actinomycetes</taxon>
        <taxon>Streptosporangiales</taxon>
        <taxon>Streptosporangiaceae</taxon>
        <taxon>Sphaerisporangium</taxon>
    </lineage>
</organism>